<proteinExistence type="predicted"/>
<accession>A0A558C4V6</accession>
<dbReference type="InterPro" id="IPR036779">
    <property type="entry name" value="LysM_dom_sf"/>
</dbReference>
<dbReference type="Gene3D" id="3.10.350.10">
    <property type="entry name" value="LysM domain"/>
    <property type="match status" value="2"/>
</dbReference>
<dbReference type="Proteomes" id="UP000317624">
    <property type="component" value="Unassembled WGS sequence"/>
</dbReference>
<feature type="region of interest" description="Disordered" evidence="1">
    <location>
        <begin position="172"/>
        <end position="197"/>
    </location>
</feature>
<dbReference type="SMART" id="SM00257">
    <property type="entry name" value="LysM"/>
    <property type="match status" value="2"/>
</dbReference>
<dbReference type="RefSeq" id="WP_144845401.1">
    <property type="nucleotide sequence ID" value="NZ_VMRJ01000001.1"/>
</dbReference>
<name>A0A558C4V6_9BACT</name>
<dbReference type="CDD" id="cd00118">
    <property type="entry name" value="LysM"/>
    <property type="match status" value="2"/>
</dbReference>
<dbReference type="SUPFAM" id="SSF54106">
    <property type="entry name" value="LysM domain"/>
    <property type="match status" value="2"/>
</dbReference>
<dbReference type="OrthoDB" id="5171895at2"/>
<gene>
    <name evidence="3" type="ORF">FNT36_06195</name>
</gene>
<evidence type="ECO:0000256" key="1">
    <source>
        <dbReference type="SAM" id="MobiDB-lite"/>
    </source>
</evidence>
<evidence type="ECO:0000313" key="3">
    <source>
        <dbReference type="EMBL" id="TVT43672.1"/>
    </source>
</evidence>
<dbReference type="InterPro" id="IPR036908">
    <property type="entry name" value="RlpA-like_sf"/>
</dbReference>
<feature type="domain" description="LysM" evidence="2">
    <location>
        <begin position="40"/>
        <end position="83"/>
    </location>
</feature>
<feature type="domain" description="LysM" evidence="2">
    <location>
        <begin position="118"/>
        <end position="162"/>
    </location>
</feature>
<dbReference type="InterPro" id="IPR018392">
    <property type="entry name" value="LysM"/>
</dbReference>
<dbReference type="EMBL" id="VMRJ01000001">
    <property type="protein sequence ID" value="TVT43672.1"/>
    <property type="molecule type" value="Genomic_DNA"/>
</dbReference>
<dbReference type="AlphaFoldDB" id="A0A558C4V6"/>
<dbReference type="Pfam" id="PF01476">
    <property type="entry name" value="LysM"/>
    <property type="match status" value="2"/>
</dbReference>
<sequence length="316" mass="32624">MSLFASLLIISSLHGPLAPAGHPAPSDSIGQEFRGGQRFVRHRVAQGETLFALSRRYHVSVDQITGANPQLKNGLAIGEVVLVPRPGGGGAAKATAAAPTKAAVVAPATAAAPSSAPARYTVAKGETLFGIARRYNLSPAELMQLNHLPAGGSVRVGQELLLRAAEAGAAPIAATPPPARTPADTPTAAPAPRVNPNAPAQIATITTAKEPDAEAPETRTPTRASEVVTRVTESGMAAAIANSGTDKYLALHKTAPVGTIMQVKNQMNGQSVYVRVIGPLPDTGENNNMLVRLSPRAVQKLGTGDSKFRVETSYVP</sequence>
<evidence type="ECO:0000313" key="4">
    <source>
        <dbReference type="Proteomes" id="UP000317624"/>
    </source>
</evidence>
<dbReference type="PANTHER" id="PTHR33734:SF22">
    <property type="entry name" value="MEMBRANE-BOUND LYTIC MUREIN TRANSGLYCOSYLASE D"/>
    <property type="match status" value="1"/>
</dbReference>
<feature type="compositionally biased region" description="Low complexity" evidence="1">
    <location>
        <begin position="181"/>
        <end position="197"/>
    </location>
</feature>
<keyword evidence="4" id="KW-1185">Reference proteome</keyword>
<dbReference type="PROSITE" id="PS51782">
    <property type="entry name" value="LYSM"/>
    <property type="match status" value="2"/>
</dbReference>
<dbReference type="Gene3D" id="2.40.40.10">
    <property type="entry name" value="RlpA-like domain"/>
    <property type="match status" value="1"/>
</dbReference>
<reference evidence="3 4" key="1">
    <citation type="submission" date="2019-07" db="EMBL/GenBank/DDBJ databases">
        <title>Hymenobacter sp. straun FUR1 Genome sequencing and assembly.</title>
        <authorList>
            <person name="Chhetri G."/>
        </authorList>
    </citation>
    <scope>NUCLEOTIDE SEQUENCE [LARGE SCALE GENOMIC DNA]</scope>
    <source>
        <strain evidence="3 4">Fur1</strain>
    </source>
</reference>
<comment type="caution">
    <text evidence="3">The sequence shown here is derived from an EMBL/GenBank/DDBJ whole genome shotgun (WGS) entry which is preliminary data.</text>
</comment>
<protein>
    <submittedName>
        <fullName evidence="3">LysM peptidoglycan-binding domain-containing protein</fullName>
    </submittedName>
</protein>
<evidence type="ECO:0000259" key="2">
    <source>
        <dbReference type="PROSITE" id="PS51782"/>
    </source>
</evidence>
<dbReference type="GO" id="GO:0008932">
    <property type="term" value="F:lytic endotransglycosylase activity"/>
    <property type="evidence" value="ECO:0007669"/>
    <property type="project" value="TreeGrafter"/>
</dbReference>
<dbReference type="PANTHER" id="PTHR33734">
    <property type="entry name" value="LYSM DOMAIN-CONTAINING GPI-ANCHORED PROTEIN 2"/>
    <property type="match status" value="1"/>
</dbReference>
<organism evidence="3 4">
    <name type="scientific">Hymenobacter setariae</name>
    <dbReference type="NCBI Taxonomy" id="2594794"/>
    <lineage>
        <taxon>Bacteria</taxon>
        <taxon>Pseudomonadati</taxon>
        <taxon>Bacteroidota</taxon>
        <taxon>Cytophagia</taxon>
        <taxon>Cytophagales</taxon>
        <taxon>Hymenobacteraceae</taxon>
        <taxon>Hymenobacter</taxon>
    </lineage>
</organism>